<dbReference type="OrthoDB" id="5239982at2759"/>
<keyword evidence="1" id="KW-0732">Signal</keyword>
<dbReference type="AlphaFoldDB" id="A0A084AQE4"/>
<reference evidence="2 3" key="1">
    <citation type="journal article" date="2014" name="BMC Genomics">
        <title>Comparative genome sequencing reveals chemotype-specific gene clusters in the toxigenic black mold Stachybotrys.</title>
        <authorList>
            <person name="Semeiks J."/>
            <person name="Borek D."/>
            <person name="Otwinowski Z."/>
            <person name="Grishin N.V."/>
        </authorList>
    </citation>
    <scope>NUCLEOTIDE SEQUENCE [LARGE SCALE GENOMIC DNA]</scope>
    <source>
        <strain evidence="3">CBS 109288 / IBT 7711</strain>
    </source>
</reference>
<evidence type="ECO:0000313" key="2">
    <source>
        <dbReference type="EMBL" id="KEY67523.1"/>
    </source>
</evidence>
<dbReference type="HOGENOM" id="CLU_110370_0_0_1"/>
<evidence type="ECO:0000313" key="3">
    <source>
        <dbReference type="Proteomes" id="UP000028045"/>
    </source>
</evidence>
<proteinExistence type="predicted"/>
<keyword evidence="3" id="KW-1185">Reference proteome</keyword>
<feature type="chain" id="PRO_5001771180" description="AA1-like domain-containing protein" evidence="1">
    <location>
        <begin position="17"/>
        <end position="176"/>
    </location>
</feature>
<dbReference type="EMBL" id="KL648614">
    <property type="protein sequence ID" value="KEY67523.1"/>
    <property type="molecule type" value="Genomic_DNA"/>
</dbReference>
<accession>A0A084AQE4</accession>
<evidence type="ECO:0008006" key="4">
    <source>
        <dbReference type="Google" id="ProtNLM"/>
    </source>
</evidence>
<gene>
    <name evidence="2" type="ORF">S7711_02442</name>
</gene>
<evidence type="ECO:0000256" key="1">
    <source>
        <dbReference type="SAM" id="SignalP"/>
    </source>
</evidence>
<dbReference type="Proteomes" id="UP000028045">
    <property type="component" value="Unassembled WGS sequence"/>
</dbReference>
<protein>
    <recommendedName>
        <fullName evidence="4">AA1-like domain-containing protein</fullName>
    </recommendedName>
</protein>
<name>A0A084AQE4_STACB</name>
<feature type="signal peptide" evidence="1">
    <location>
        <begin position="1"/>
        <end position="16"/>
    </location>
</feature>
<organism evidence="2 3">
    <name type="scientific">Stachybotrys chartarum (strain CBS 109288 / IBT 7711)</name>
    <name type="common">Toxic black mold</name>
    <name type="synonym">Stilbospora chartarum</name>
    <dbReference type="NCBI Taxonomy" id="1280523"/>
    <lineage>
        <taxon>Eukaryota</taxon>
        <taxon>Fungi</taxon>
        <taxon>Dikarya</taxon>
        <taxon>Ascomycota</taxon>
        <taxon>Pezizomycotina</taxon>
        <taxon>Sordariomycetes</taxon>
        <taxon>Hypocreomycetidae</taxon>
        <taxon>Hypocreales</taxon>
        <taxon>Stachybotryaceae</taxon>
        <taxon>Stachybotrys</taxon>
    </lineage>
</organism>
<sequence>MKLGLLLLTSLPSALGVSIAMLAYSPPAEVITRAETSPECILPRDYHVQNFTGYSNDTGTTISSFDFTFADTATNVTTLCHFNSTSTSTTPPSLTPRFACENSDVKFIWENPDRQIWMIERVCSLTDGAPPTYEASGSLNLHLSCSTNGTCVSNSTEYTALFTSLQPVRDPTLLLV</sequence>